<dbReference type="SUPFAM" id="SSF56935">
    <property type="entry name" value="Porins"/>
    <property type="match status" value="1"/>
</dbReference>
<feature type="domain" description="TonB-dependent receptor plug" evidence="12">
    <location>
        <begin position="29"/>
        <end position="126"/>
    </location>
</feature>
<organism evidence="13 14">
    <name type="scientific">Shewanella avicenniae</name>
    <dbReference type="NCBI Taxonomy" id="2814294"/>
    <lineage>
        <taxon>Bacteria</taxon>
        <taxon>Pseudomonadati</taxon>
        <taxon>Pseudomonadota</taxon>
        <taxon>Gammaproteobacteria</taxon>
        <taxon>Alteromonadales</taxon>
        <taxon>Shewanellaceae</taxon>
        <taxon>Shewanella</taxon>
    </lineage>
</organism>
<evidence type="ECO:0000256" key="3">
    <source>
        <dbReference type="ARBA" id="ARBA00022452"/>
    </source>
</evidence>
<evidence type="ECO:0000256" key="8">
    <source>
        <dbReference type="ARBA" id="ARBA00023237"/>
    </source>
</evidence>
<feature type="signal peptide" evidence="10">
    <location>
        <begin position="1"/>
        <end position="21"/>
    </location>
</feature>
<evidence type="ECO:0000256" key="2">
    <source>
        <dbReference type="ARBA" id="ARBA00022448"/>
    </source>
</evidence>
<keyword evidence="8" id="KW-0998">Cell outer membrane</keyword>
<protein>
    <submittedName>
        <fullName evidence="13">TonB-dependent receptor</fullName>
    </submittedName>
</protein>
<evidence type="ECO:0000259" key="11">
    <source>
        <dbReference type="Pfam" id="PF00593"/>
    </source>
</evidence>
<evidence type="ECO:0000313" key="13">
    <source>
        <dbReference type="EMBL" id="QSX35483.1"/>
    </source>
</evidence>
<dbReference type="InterPro" id="IPR012910">
    <property type="entry name" value="Plug_dom"/>
</dbReference>
<evidence type="ECO:0000256" key="6">
    <source>
        <dbReference type="ARBA" id="ARBA00023077"/>
    </source>
</evidence>
<dbReference type="Gene3D" id="2.40.170.20">
    <property type="entry name" value="TonB-dependent receptor, beta-barrel domain"/>
    <property type="match status" value="1"/>
</dbReference>
<dbReference type="Pfam" id="PF00593">
    <property type="entry name" value="TonB_dep_Rec_b-barrel"/>
    <property type="match status" value="1"/>
</dbReference>
<dbReference type="InterPro" id="IPR037066">
    <property type="entry name" value="Plug_dom_sf"/>
</dbReference>
<keyword evidence="4" id="KW-0812">Transmembrane</keyword>
<reference evidence="13 14" key="1">
    <citation type="submission" date="2021-03" db="EMBL/GenBank/DDBJ databases">
        <title>Novel species identification of genus Shewanella.</title>
        <authorList>
            <person name="Liu G."/>
            <person name="Zhang Q."/>
        </authorList>
    </citation>
    <scope>NUCLEOTIDE SEQUENCE [LARGE SCALE GENOMIC DNA]</scope>
    <source>
        <strain evidence="13 14">FJAT-51800</strain>
    </source>
</reference>
<evidence type="ECO:0000256" key="5">
    <source>
        <dbReference type="ARBA" id="ARBA00022729"/>
    </source>
</evidence>
<keyword evidence="14" id="KW-1185">Reference proteome</keyword>
<dbReference type="InterPro" id="IPR010917">
    <property type="entry name" value="TonB_rcpt_CS"/>
</dbReference>
<dbReference type="Pfam" id="PF07715">
    <property type="entry name" value="Plug"/>
    <property type="match status" value="1"/>
</dbReference>
<comment type="subcellular location">
    <subcellularLocation>
        <location evidence="1">Cell outer membrane</location>
        <topology evidence="1">Multi-pass membrane protein</topology>
    </subcellularLocation>
</comment>
<evidence type="ECO:0000256" key="9">
    <source>
        <dbReference type="RuleBase" id="RU003357"/>
    </source>
</evidence>
<accession>A0ABX7QXY1</accession>
<dbReference type="PANTHER" id="PTHR30069:SF49">
    <property type="entry name" value="OUTER MEMBRANE PROTEIN C"/>
    <property type="match status" value="1"/>
</dbReference>
<dbReference type="Proteomes" id="UP000662770">
    <property type="component" value="Chromosome"/>
</dbReference>
<dbReference type="EMBL" id="CP071503">
    <property type="protein sequence ID" value="QSX35483.1"/>
    <property type="molecule type" value="Genomic_DNA"/>
</dbReference>
<evidence type="ECO:0000256" key="4">
    <source>
        <dbReference type="ARBA" id="ARBA00022692"/>
    </source>
</evidence>
<dbReference type="InterPro" id="IPR039426">
    <property type="entry name" value="TonB-dep_rcpt-like"/>
</dbReference>
<keyword evidence="6 9" id="KW-0798">TonB box</keyword>
<feature type="domain" description="TonB-dependent receptor-like beta-barrel" evidence="11">
    <location>
        <begin position="195"/>
        <end position="647"/>
    </location>
</feature>
<sequence>MCGSTPRYLALLIAFSFPAAADDSIERFEVMGDQAVQHHSAQSVEQLLKQMGVDFSAAGGVSALPIINGMMGDRIKVLIDGNDITAACANQMNPPLSYISANQISMAQVIAGVSPVSAGGDNTAGVISVAASQPLFAEDETLSWQQGYLSSQYRSVNDAMAIGAGARVASKQWLLDYRGSFEDANSYQDGNGDKVIDTLYRRQNHTLNGAWRDEQQVISVKLTHQYIPFQGFANQYMDMTNNRSYGVNLDYQRDFSVGELQAKLNWHGVSHEMGFFSSEKTGMMPMKTDADDYSYDLRWRQPLLQDGTLLVGHEYHQFTIDDIWPAVAGSMMMGPNDYININNGQRQRVALFAELEKPLSQRLWASAGVRYEQVTTDTDKVQSYSSMGMMGMPNVDYQASQAFNAAERKVTDNLWDAVLQLRYQLDEMQQLELGLARKNRAPNLYERYSWGRGVMASTMIGWFGDGNGYVGDINLSPETAYTASVQYSVNHSHWQFSSSFWYSRVQDYIDAEVIGSFNRSGLAGGERNLLQFSNLDAVLYGSTLNAVVMLTEGEFGEFSLAGKLSSTVGERDDDNQPLYQISPVQTELALEHQLGSVKSRLGWQFVGSKKRLDSNRLENPTASYHLLNFSSELNLANLSIRLAVDNLLDEYYQMPLGGVSLAEYRADNSQGFQQLAGQGRSFNLGVSYQF</sequence>
<evidence type="ECO:0000259" key="12">
    <source>
        <dbReference type="Pfam" id="PF07715"/>
    </source>
</evidence>
<evidence type="ECO:0000256" key="10">
    <source>
        <dbReference type="SAM" id="SignalP"/>
    </source>
</evidence>
<feature type="chain" id="PRO_5045265825" evidence="10">
    <location>
        <begin position="22"/>
        <end position="690"/>
    </location>
</feature>
<gene>
    <name evidence="13" type="ORF">JYB87_10840</name>
</gene>
<dbReference type="InterPro" id="IPR000531">
    <property type="entry name" value="Beta-barrel_TonB"/>
</dbReference>
<comment type="similarity">
    <text evidence="9">Belongs to the TonB-dependent receptor family.</text>
</comment>
<keyword evidence="13" id="KW-0675">Receptor</keyword>
<keyword evidence="5 10" id="KW-0732">Signal</keyword>
<dbReference type="InterPro" id="IPR036942">
    <property type="entry name" value="Beta-barrel_TonB_sf"/>
</dbReference>
<name>A0ABX7QXY1_9GAMM</name>
<keyword evidence="2" id="KW-0813">Transport</keyword>
<dbReference type="Gene3D" id="2.170.130.10">
    <property type="entry name" value="TonB-dependent receptor, plug domain"/>
    <property type="match status" value="1"/>
</dbReference>
<keyword evidence="3" id="KW-1134">Transmembrane beta strand</keyword>
<evidence type="ECO:0000256" key="7">
    <source>
        <dbReference type="ARBA" id="ARBA00023136"/>
    </source>
</evidence>
<proteinExistence type="inferred from homology"/>
<dbReference type="PANTHER" id="PTHR30069">
    <property type="entry name" value="TONB-DEPENDENT OUTER MEMBRANE RECEPTOR"/>
    <property type="match status" value="1"/>
</dbReference>
<keyword evidence="7 9" id="KW-0472">Membrane</keyword>
<dbReference type="PROSITE" id="PS01156">
    <property type="entry name" value="TONB_DEPENDENT_REC_2"/>
    <property type="match status" value="1"/>
</dbReference>
<evidence type="ECO:0000256" key="1">
    <source>
        <dbReference type="ARBA" id="ARBA00004571"/>
    </source>
</evidence>
<evidence type="ECO:0000313" key="14">
    <source>
        <dbReference type="Proteomes" id="UP000662770"/>
    </source>
</evidence>
<dbReference type="RefSeq" id="WP_207356674.1">
    <property type="nucleotide sequence ID" value="NZ_CP071503.1"/>
</dbReference>